<feature type="compositionally biased region" description="Basic residues" evidence="2">
    <location>
        <begin position="1"/>
        <end position="10"/>
    </location>
</feature>
<proteinExistence type="evidence at transcript level"/>
<dbReference type="PANTHER" id="PTHR13261:SF0">
    <property type="entry name" value="BRCA2 AND CDKN1A-INTERACTING PROTEIN"/>
    <property type="match status" value="1"/>
</dbReference>
<dbReference type="Pfam" id="PF13862">
    <property type="entry name" value="BCCIP"/>
    <property type="match status" value="1"/>
</dbReference>
<evidence type="ECO:0000256" key="2">
    <source>
        <dbReference type="SAM" id="MobiDB-lite"/>
    </source>
</evidence>
<evidence type="ECO:0000313" key="3">
    <source>
        <dbReference type="EMBL" id="ACO11711.1"/>
    </source>
</evidence>
<dbReference type="AlphaFoldDB" id="C1BRQ8"/>
<evidence type="ECO:0000256" key="1">
    <source>
        <dbReference type="ARBA" id="ARBA00006781"/>
    </source>
</evidence>
<gene>
    <name evidence="3" type="primary">BCCIP</name>
</gene>
<dbReference type="GO" id="GO:0005634">
    <property type="term" value="C:nucleus"/>
    <property type="evidence" value="ECO:0007669"/>
    <property type="project" value="TreeGrafter"/>
</dbReference>
<accession>C1BRQ8</accession>
<dbReference type="PANTHER" id="PTHR13261">
    <property type="entry name" value="BRCA2 AND CDKN1A INTERACTING PROTEIN"/>
    <property type="match status" value="1"/>
</dbReference>
<reference evidence="3" key="1">
    <citation type="submission" date="2009-03" db="EMBL/GenBank/DDBJ databases">
        <title>Caligus rogercresseyi ESTs and full-length cDNAs.</title>
        <authorList>
            <person name="Yasuike M."/>
            <person name="von Schalburg K."/>
            <person name="Cooper G."/>
            <person name="Leong J."/>
            <person name="Jones S.R.M."/>
            <person name="Koop B.F."/>
        </authorList>
    </citation>
    <scope>NUCLEOTIDE SEQUENCE</scope>
    <source>
        <tissue evidence="3">Whole tissue</tissue>
    </source>
</reference>
<feature type="compositionally biased region" description="Acidic residues" evidence="2">
    <location>
        <begin position="25"/>
        <end position="38"/>
    </location>
</feature>
<comment type="similarity">
    <text evidence="1">Belongs to the BCP1 family.</text>
</comment>
<dbReference type="InterPro" id="IPR025602">
    <property type="entry name" value="BCP1_family"/>
</dbReference>
<name>C1BRQ8_CALRO</name>
<organism evidence="3">
    <name type="scientific">Caligus rogercresseyi</name>
    <name type="common">Sea louse</name>
    <dbReference type="NCBI Taxonomy" id="217165"/>
    <lineage>
        <taxon>Eukaryota</taxon>
        <taxon>Metazoa</taxon>
        <taxon>Ecdysozoa</taxon>
        <taxon>Arthropoda</taxon>
        <taxon>Crustacea</taxon>
        <taxon>Multicrustacea</taxon>
        <taxon>Hexanauplia</taxon>
        <taxon>Copepoda</taxon>
        <taxon>Siphonostomatoida</taxon>
        <taxon>Caligidae</taxon>
        <taxon>Caligus</taxon>
    </lineage>
</organism>
<feature type="region of interest" description="Disordered" evidence="2">
    <location>
        <begin position="1"/>
        <end position="39"/>
    </location>
</feature>
<protein>
    <submittedName>
        <fullName evidence="3">BCCIP homolog</fullName>
    </submittedName>
</protein>
<dbReference type="EMBL" id="BT077287">
    <property type="protein sequence ID" value="ACO11711.1"/>
    <property type="molecule type" value="mRNA"/>
</dbReference>
<sequence>MSRMPLKKAHLALETPENTESSSSSEDEEDEMLDEEDRGELQVEFEARTAEDCDYHGITRLLKQTFKGDEIPLDGLVNYIIAQKTVGSVITQSNSGGADEDDEDEFDDLQNEVFGLISLVRLQDQSSTASKAASEYLRSLQPSTSSASLTSILSGNDSGVKPALLLSERIVNILAQISVPLYETLLKEIKKATLKRQPFVFTHYILLSKVLVADKEGGEETFVNAEEEVFLPECDLVLDLKDKEPNYRHDWSGKSQLLEKRKLLVFRASQFEKIVKRIIEAFPIPQ</sequence>